<organism evidence="6 7">
    <name type="scientific">Phytophthora cactorum</name>
    <dbReference type="NCBI Taxonomy" id="29920"/>
    <lineage>
        <taxon>Eukaryota</taxon>
        <taxon>Sar</taxon>
        <taxon>Stramenopiles</taxon>
        <taxon>Oomycota</taxon>
        <taxon>Peronosporomycetes</taxon>
        <taxon>Peronosporales</taxon>
        <taxon>Peronosporaceae</taxon>
        <taxon>Phytophthora</taxon>
    </lineage>
</organism>
<dbReference type="InterPro" id="IPR036397">
    <property type="entry name" value="RNaseH_sf"/>
</dbReference>
<evidence type="ECO:0000313" key="3">
    <source>
        <dbReference type="EMBL" id="KAG2922046.1"/>
    </source>
</evidence>
<dbReference type="InterPro" id="IPR056671">
    <property type="entry name" value="DUF7769"/>
</dbReference>
<reference evidence="6 7" key="1">
    <citation type="submission" date="2018-01" db="EMBL/GenBank/DDBJ databases">
        <title>Draft genome of the strawberry crown rot pathogen Phytophthora cactorum.</title>
        <authorList>
            <person name="Armitage A.D."/>
            <person name="Lysoe E."/>
            <person name="Nellist C.F."/>
            <person name="Harrison R.J."/>
            <person name="Brurberg M.B."/>
        </authorList>
    </citation>
    <scope>NUCLEOTIDE SEQUENCE [LARGE SCALE GENOMIC DNA]</scope>
    <source>
        <strain evidence="6 7">10300</strain>
    </source>
</reference>
<protein>
    <recommendedName>
        <fullName evidence="1">DUF7769 domain-containing protein</fullName>
    </recommendedName>
</protein>
<evidence type="ECO:0000313" key="6">
    <source>
        <dbReference type="EMBL" id="RAW30294.1"/>
    </source>
</evidence>
<name>A0A329S098_9STRA</name>
<dbReference type="Proteomes" id="UP000760860">
    <property type="component" value="Unassembled WGS sequence"/>
</dbReference>
<dbReference type="PANTHER" id="PTHR47169">
    <property type="entry name" value="OS01G0541250 PROTEIN"/>
    <property type="match status" value="1"/>
</dbReference>
<dbReference type="PANTHER" id="PTHR47169:SF2">
    <property type="entry name" value="OS01G0541250 PROTEIN"/>
    <property type="match status" value="1"/>
</dbReference>
<gene>
    <name evidence="6" type="ORF">PC110_g13345</name>
    <name evidence="2" type="ORF">PC113_g21873</name>
    <name evidence="3" type="ORF">PC115_g9347</name>
    <name evidence="4" type="ORF">PC118_g21416</name>
    <name evidence="5" type="ORF">PC129_g20500</name>
</gene>
<evidence type="ECO:0000313" key="7">
    <source>
        <dbReference type="Proteomes" id="UP000251314"/>
    </source>
</evidence>
<dbReference type="Proteomes" id="UP000774804">
    <property type="component" value="Unassembled WGS sequence"/>
</dbReference>
<dbReference type="EMBL" id="RCMI01000255">
    <property type="protein sequence ID" value="KAG2922046.1"/>
    <property type="molecule type" value="Genomic_DNA"/>
</dbReference>
<accession>A0A329S098</accession>
<dbReference type="Proteomes" id="UP000697107">
    <property type="component" value="Unassembled WGS sequence"/>
</dbReference>
<evidence type="ECO:0000313" key="2">
    <source>
        <dbReference type="EMBL" id="KAG2825681.1"/>
    </source>
</evidence>
<keyword evidence="7" id="KW-1185">Reference proteome</keyword>
<dbReference type="AlphaFoldDB" id="A0A329S098"/>
<feature type="domain" description="DUF7769" evidence="1">
    <location>
        <begin position="30"/>
        <end position="79"/>
    </location>
</feature>
<comment type="caution">
    <text evidence="6">The sequence shown here is derived from an EMBL/GenBank/DDBJ whole genome shotgun (WGS) entry which is preliminary data.</text>
</comment>
<dbReference type="Proteomes" id="UP000251314">
    <property type="component" value="Unassembled WGS sequence"/>
</dbReference>
<dbReference type="Gene3D" id="3.30.420.10">
    <property type="entry name" value="Ribonuclease H-like superfamily/Ribonuclease H"/>
    <property type="match status" value="1"/>
</dbReference>
<dbReference type="EMBL" id="RCMV01001464">
    <property type="protein sequence ID" value="KAG3208472.1"/>
    <property type="molecule type" value="Genomic_DNA"/>
</dbReference>
<dbReference type="VEuPathDB" id="FungiDB:PC110_g13345"/>
<evidence type="ECO:0000313" key="4">
    <source>
        <dbReference type="EMBL" id="KAG2962462.1"/>
    </source>
</evidence>
<sequence length="287" mass="32251">MNSLAAFSLSTALVPTPNQPANPARAKRNLTDHDRQDVVLFLFERSIGGALSDGDLGTVAAHFSVSIPTVERVWKRFKDAWKTVGIVGVNSKIPEYSGRKKIDHSTVLAQVPPVPLRRRGNQRSHTKELGLPRAAIQAALIDGLLCRHSTRNCPLLTDVNKKTRMRFALKHVSRDPTGLIFSSMHNVVYLDEKWFNEDKDNRTVYGLPGEALPLRRRKSKRFIGKTMFLAAVARSRHDSNGQVGFDVKIGIWDFTRQKVALRNSVNRSEGTLETKNLDTVDRSVYKR</sequence>
<evidence type="ECO:0000313" key="5">
    <source>
        <dbReference type="EMBL" id="KAG3208472.1"/>
    </source>
</evidence>
<dbReference type="EMBL" id="MJFZ01000379">
    <property type="protein sequence ID" value="RAW30294.1"/>
    <property type="molecule type" value="Genomic_DNA"/>
</dbReference>
<dbReference type="Pfam" id="PF24964">
    <property type="entry name" value="DUF7769"/>
    <property type="match status" value="1"/>
</dbReference>
<evidence type="ECO:0000259" key="1">
    <source>
        <dbReference type="Pfam" id="PF24964"/>
    </source>
</evidence>
<reference evidence="2" key="2">
    <citation type="submission" date="2018-10" db="EMBL/GenBank/DDBJ databases">
        <title>Effector identification in a new, highly contiguous assembly of the strawberry crown rot pathogen Phytophthora cactorum.</title>
        <authorList>
            <person name="Armitage A.D."/>
            <person name="Nellist C.F."/>
            <person name="Bates H."/>
            <person name="Vickerstaff R.J."/>
            <person name="Harrison R.J."/>
        </authorList>
    </citation>
    <scope>NUCLEOTIDE SEQUENCE</scope>
    <source>
        <strain evidence="2">15-7</strain>
        <strain evidence="3">4032</strain>
        <strain evidence="4">P415</strain>
        <strain evidence="5">P421</strain>
    </source>
</reference>
<dbReference type="OrthoDB" id="103147at2759"/>
<dbReference type="GO" id="GO:0003676">
    <property type="term" value="F:nucleic acid binding"/>
    <property type="evidence" value="ECO:0007669"/>
    <property type="project" value="InterPro"/>
</dbReference>
<proteinExistence type="predicted"/>
<dbReference type="EMBL" id="RCMG01001505">
    <property type="protein sequence ID" value="KAG2825681.1"/>
    <property type="molecule type" value="Genomic_DNA"/>
</dbReference>
<dbReference type="EMBL" id="RCML01001458">
    <property type="protein sequence ID" value="KAG2962462.1"/>
    <property type="molecule type" value="Genomic_DNA"/>
</dbReference>
<dbReference type="Proteomes" id="UP000735874">
    <property type="component" value="Unassembled WGS sequence"/>
</dbReference>